<keyword evidence="3" id="KW-1185">Reference proteome</keyword>
<reference evidence="2" key="1">
    <citation type="submission" date="2020-10" db="EMBL/GenBank/DDBJ databases">
        <authorList>
            <person name="Castelo-Branco R."/>
            <person name="Eusebio N."/>
            <person name="Adriana R."/>
            <person name="Vieira A."/>
            <person name="Brugerolle De Fraissinette N."/>
            <person name="Rezende De Castro R."/>
            <person name="Schneider M.P."/>
            <person name="Vasconcelos V."/>
            <person name="Leao P.N."/>
        </authorList>
    </citation>
    <scope>NUCLEOTIDE SEQUENCE</scope>
    <source>
        <strain evidence="2">LEGE 07310</strain>
    </source>
</reference>
<organism evidence="2 3">
    <name type="scientific">Vasconcelosia minhoensis LEGE 07310</name>
    <dbReference type="NCBI Taxonomy" id="915328"/>
    <lineage>
        <taxon>Bacteria</taxon>
        <taxon>Bacillati</taxon>
        <taxon>Cyanobacteriota</taxon>
        <taxon>Cyanophyceae</taxon>
        <taxon>Nodosilineales</taxon>
        <taxon>Cymatolegaceae</taxon>
        <taxon>Vasconcelosia</taxon>
        <taxon>Vasconcelosia minhoensis</taxon>
    </lineage>
</organism>
<evidence type="ECO:0000259" key="1">
    <source>
        <dbReference type="Pfam" id="PF03364"/>
    </source>
</evidence>
<dbReference type="EMBL" id="JADEXG010000008">
    <property type="protein sequence ID" value="MBE9076690.1"/>
    <property type="molecule type" value="Genomic_DNA"/>
</dbReference>
<proteinExistence type="predicted"/>
<dbReference type="SUPFAM" id="SSF55961">
    <property type="entry name" value="Bet v1-like"/>
    <property type="match status" value="1"/>
</dbReference>
<dbReference type="InterPro" id="IPR023393">
    <property type="entry name" value="START-like_dom_sf"/>
</dbReference>
<dbReference type="Proteomes" id="UP000636505">
    <property type="component" value="Unassembled WGS sequence"/>
</dbReference>
<protein>
    <submittedName>
        <fullName evidence="2">Cyclase</fullName>
    </submittedName>
</protein>
<dbReference type="Gene3D" id="3.30.530.20">
    <property type="match status" value="1"/>
</dbReference>
<gene>
    <name evidence="2" type="ORF">IQ241_05155</name>
</gene>
<sequence length="195" mass="22078">MTRQTATLQPLPGQQPSVTRTFNPKDELALLQGEVLISTQSHTANGAAVTAQMYVPLVRSQTWHLLTDYSRWVQFFPDIVHSQVLEVKEALKNSNQVTRRLYQVGRKAFLMFSAQVEIYLQVFETLNQQIQFRFEQGTFADFAADLTLEDYGAGTLLTYSVKATPLIPIPSFLVEKAMQHDLPGNLRTMRQVLCA</sequence>
<dbReference type="RefSeq" id="WP_193905350.1">
    <property type="nucleotide sequence ID" value="NZ_JADEXG010000008.1"/>
</dbReference>
<comment type="caution">
    <text evidence="2">The sequence shown here is derived from an EMBL/GenBank/DDBJ whole genome shotgun (WGS) entry which is preliminary data.</text>
</comment>
<dbReference type="PANTHER" id="PTHR34060:SF1">
    <property type="entry name" value="POLYKETIDE CYCLASE _ DEHYDRASE AND LIPID TRANSPORT PROTEIN"/>
    <property type="match status" value="1"/>
</dbReference>
<dbReference type="PANTHER" id="PTHR34060">
    <property type="entry name" value="POLYKETIDE CYCLASE / DEHYDRASE AND LIPID TRANSPORT PROTEIN"/>
    <property type="match status" value="1"/>
</dbReference>
<feature type="domain" description="Coenzyme Q-binding protein COQ10 START" evidence="1">
    <location>
        <begin position="59"/>
        <end position="189"/>
    </location>
</feature>
<dbReference type="AlphaFoldDB" id="A0A8J7A6C3"/>
<evidence type="ECO:0000313" key="3">
    <source>
        <dbReference type="Proteomes" id="UP000636505"/>
    </source>
</evidence>
<dbReference type="Pfam" id="PF03364">
    <property type="entry name" value="Polyketide_cyc"/>
    <property type="match status" value="1"/>
</dbReference>
<dbReference type="InterPro" id="IPR005031">
    <property type="entry name" value="COQ10_START"/>
</dbReference>
<evidence type="ECO:0000313" key="2">
    <source>
        <dbReference type="EMBL" id="MBE9076690.1"/>
    </source>
</evidence>
<accession>A0A8J7A6C3</accession>
<name>A0A8J7A6C3_9CYAN</name>